<dbReference type="Proteomes" id="UP000327493">
    <property type="component" value="Chromosome 3"/>
</dbReference>
<proteinExistence type="predicted"/>
<evidence type="ECO:0000313" key="2">
    <source>
        <dbReference type="EMBL" id="KAA8593837.1"/>
    </source>
</evidence>
<evidence type="ECO:0000313" key="3">
    <source>
        <dbReference type="Proteomes" id="UP000327493"/>
    </source>
</evidence>
<organism evidence="2 3">
    <name type="scientific">Etheostoma spectabile</name>
    <name type="common">orangethroat darter</name>
    <dbReference type="NCBI Taxonomy" id="54343"/>
    <lineage>
        <taxon>Eukaryota</taxon>
        <taxon>Metazoa</taxon>
        <taxon>Chordata</taxon>
        <taxon>Craniata</taxon>
        <taxon>Vertebrata</taxon>
        <taxon>Euteleostomi</taxon>
        <taxon>Actinopterygii</taxon>
        <taxon>Neopterygii</taxon>
        <taxon>Teleostei</taxon>
        <taxon>Neoteleostei</taxon>
        <taxon>Acanthomorphata</taxon>
        <taxon>Eupercaria</taxon>
        <taxon>Perciformes</taxon>
        <taxon>Percoidei</taxon>
        <taxon>Percidae</taxon>
        <taxon>Etheostomatinae</taxon>
        <taxon>Etheostoma</taxon>
    </lineage>
</organism>
<dbReference type="AlphaFoldDB" id="A0A5J5DKA5"/>
<sequence>MWTAPWGYLQLWTQTLSSSTGQRGPKCSSQLGASYFTPCRTSIATATGLRWDSVHLPPPAATQRTCHPVAEADLLRVWSASVPPVETTSCAEDKQTARHPVANYWLLRHFLLKTSRQLDVWRFFGSRRYKGAKGALNKDSTSPLFSHSPLSPCGSC</sequence>
<comment type="caution">
    <text evidence="2">The sequence shown here is derived from an EMBL/GenBank/DDBJ whole genome shotgun (WGS) entry which is preliminary data.</text>
</comment>
<protein>
    <submittedName>
        <fullName evidence="2">Uncharacterized protein</fullName>
    </submittedName>
</protein>
<evidence type="ECO:0000256" key="1">
    <source>
        <dbReference type="SAM" id="MobiDB-lite"/>
    </source>
</evidence>
<feature type="region of interest" description="Disordered" evidence="1">
    <location>
        <begin position="133"/>
        <end position="156"/>
    </location>
</feature>
<name>A0A5J5DKA5_9PERO</name>
<gene>
    <name evidence="2" type="ORF">FQN60_004671</name>
</gene>
<dbReference type="EMBL" id="VOFY01000003">
    <property type="protein sequence ID" value="KAA8593837.1"/>
    <property type="molecule type" value="Genomic_DNA"/>
</dbReference>
<accession>A0A5J5DKA5</accession>
<feature type="compositionally biased region" description="Polar residues" evidence="1">
    <location>
        <begin position="138"/>
        <end position="149"/>
    </location>
</feature>
<reference evidence="2 3" key="1">
    <citation type="submission" date="2019-08" db="EMBL/GenBank/DDBJ databases">
        <title>A chromosome-level genome assembly, high-density linkage maps, and genome scans reveal the genomic architecture of hybrid incompatibilities underlying speciation via character displacement in darters (Percidae: Etheostominae).</title>
        <authorList>
            <person name="Moran R.L."/>
            <person name="Catchen J.M."/>
            <person name="Fuller R.C."/>
        </authorList>
    </citation>
    <scope>NUCLEOTIDE SEQUENCE [LARGE SCALE GENOMIC DNA]</scope>
    <source>
        <strain evidence="2">EspeVRDwgs_2016</strain>
        <tissue evidence="2">Muscle</tissue>
    </source>
</reference>
<keyword evidence="3" id="KW-1185">Reference proteome</keyword>